<dbReference type="Proteomes" id="UP000032545">
    <property type="component" value="Unassembled WGS sequence"/>
</dbReference>
<reference evidence="2" key="1">
    <citation type="submission" date="2015-02" db="EMBL/GenBank/DDBJ databases">
        <title>Draft Genome of Frankia sp. CpI1-S.</title>
        <authorList>
            <person name="Oshone R.T."/>
            <person name="Ngom M."/>
            <person name="Ghodhbane-Gtari F."/>
            <person name="Gtari M."/>
            <person name="Morris K."/>
            <person name="Thomas K."/>
            <person name="Sen A."/>
            <person name="Tisa L.S."/>
        </authorList>
    </citation>
    <scope>NUCLEOTIDE SEQUENCE [LARGE SCALE GENOMIC DNA]</scope>
    <source>
        <strain evidence="2">CpI1-S</strain>
    </source>
</reference>
<dbReference type="RefSeq" id="WP_044888591.1">
    <property type="nucleotide sequence ID" value="NZ_JYFN01000099.1"/>
</dbReference>
<dbReference type="SUPFAM" id="SSF46894">
    <property type="entry name" value="C-terminal effector domain of the bipartite response regulators"/>
    <property type="match status" value="1"/>
</dbReference>
<name>A0A0D8B5Z5_9ACTN</name>
<dbReference type="AlphaFoldDB" id="A0A0D8B5Z5"/>
<accession>A0A0D8B5Z5</accession>
<dbReference type="PATRIC" id="fig|1502723.3.peg.7162"/>
<dbReference type="InterPro" id="IPR016032">
    <property type="entry name" value="Sig_transdc_resp-reg_C-effctor"/>
</dbReference>
<evidence type="ECO:0008006" key="3">
    <source>
        <dbReference type="Google" id="ProtNLM"/>
    </source>
</evidence>
<evidence type="ECO:0000313" key="2">
    <source>
        <dbReference type="Proteomes" id="UP000032545"/>
    </source>
</evidence>
<dbReference type="EMBL" id="JYFN01000099">
    <property type="protein sequence ID" value="KJE19535.1"/>
    <property type="molecule type" value="Genomic_DNA"/>
</dbReference>
<dbReference type="Gene3D" id="3.40.50.720">
    <property type="entry name" value="NAD(P)-binding Rossmann-like Domain"/>
    <property type="match status" value="1"/>
</dbReference>
<protein>
    <recommendedName>
        <fullName evidence="3">HTH luxR-type domain-containing protein</fullName>
    </recommendedName>
</protein>
<dbReference type="GO" id="GO:0003677">
    <property type="term" value="F:DNA binding"/>
    <property type="evidence" value="ECO:0007669"/>
    <property type="project" value="InterPro"/>
</dbReference>
<gene>
    <name evidence="1" type="ORF">FF36_06192</name>
</gene>
<proteinExistence type="predicted"/>
<comment type="caution">
    <text evidence="1">The sequence shown here is derived from an EMBL/GenBank/DDBJ whole genome shotgun (WGS) entry which is preliminary data.</text>
</comment>
<reference evidence="1 2" key="2">
    <citation type="journal article" date="2016" name="Genome Announc.">
        <title>Permanent Draft Genome Sequences for Two Variants of Frankia sp. Strain CpI1, the First Frankia Strain Isolated from Root Nodules of Comptonia peregrina.</title>
        <authorList>
            <person name="Oshone R."/>
            <person name="Hurst S.G.IV."/>
            <person name="Abebe-Akele F."/>
            <person name="Simpson S."/>
            <person name="Morris K."/>
            <person name="Thomas W.K."/>
            <person name="Tisa L.S."/>
        </authorList>
    </citation>
    <scope>NUCLEOTIDE SEQUENCE [LARGE SCALE GENOMIC DNA]</scope>
    <source>
        <strain evidence="2">CpI1-S</strain>
    </source>
</reference>
<sequence>MPKIATLDFAPVDARDVATAHRLALQVPAAAGRRYILSTEAIWLADIARRLVVSERTVEGHVRHLLIKIGLAEVDHGHRRVLAVLAVLAHLRHAALPAPPMPGVWLETAVRVAATRLSTRGSNQPPTS</sequence>
<keyword evidence="2" id="KW-1185">Reference proteome</keyword>
<dbReference type="GO" id="GO:0006355">
    <property type="term" value="P:regulation of DNA-templated transcription"/>
    <property type="evidence" value="ECO:0007669"/>
    <property type="project" value="InterPro"/>
</dbReference>
<organism evidence="1 2">
    <name type="scientific">Frankia torreyi</name>
    <dbReference type="NCBI Taxonomy" id="1856"/>
    <lineage>
        <taxon>Bacteria</taxon>
        <taxon>Bacillati</taxon>
        <taxon>Actinomycetota</taxon>
        <taxon>Actinomycetes</taxon>
        <taxon>Frankiales</taxon>
        <taxon>Frankiaceae</taxon>
        <taxon>Frankia</taxon>
    </lineage>
</organism>
<evidence type="ECO:0000313" key="1">
    <source>
        <dbReference type="EMBL" id="KJE19535.1"/>
    </source>
</evidence>